<keyword evidence="10" id="KW-1185">Reference proteome</keyword>
<dbReference type="STRING" id="1121345.SAMN02745217_03520"/>
<feature type="domain" description="ABC transmembrane type-1" evidence="8">
    <location>
        <begin position="78"/>
        <end position="291"/>
    </location>
</feature>
<evidence type="ECO:0000256" key="6">
    <source>
        <dbReference type="ARBA" id="ARBA00023136"/>
    </source>
</evidence>
<evidence type="ECO:0000256" key="2">
    <source>
        <dbReference type="ARBA" id="ARBA00022448"/>
    </source>
</evidence>
<feature type="transmembrane region" description="Helical" evidence="7">
    <location>
        <begin position="216"/>
        <end position="235"/>
    </location>
</feature>
<dbReference type="InterPro" id="IPR000515">
    <property type="entry name" value="MetI-like"/>
</dbReference>
<evidence type="ECO:0000259" key="8">
    <source>
        <dbReference type="PROSITE" id="PS50928"/>
    </source>
</evidence>
<sequence>MKNSKAKGKGLSLGTKNLFLGLSFILPNFIGFFIFILIPVTFSLVLSFMKWDGFHSMEFIGIKNFIYIFKDRVFIGAIFKTVYYSAFTVLFTLVASLGLAVLLNNKLRGINFFRSSIFFPYVASIVAIAVVWNALFQKDFGPINSFLKMIGIANPPGWTASIHSVIPALIIVSIWRNMGYFMIVYLAALQDIPYSLYEAATIDGATKRQQFFRVTLPLLAPSTFFVLMMLTINSFKIFDLVYMMTEGGPGNASTMLSQYIYNQSFIAWNYGKASAAAMILFIVVGTITVLQFKVEKKWLSYM</sequence>
<dbReference type="CDD" id="cd06261">
    <property type="entry name" value="TM_PBP2"/>
    <property type="match status" value="1"/>
</dbReference>
<feature type="transmembrane region" description="Helical" evidence="7">
    <location>
        <begin position="115"/>
        <end position="136"/>
    </location>
</feature>
<dbReference type="EMBL" id="FRFD01000010">
    <property type="protein sequence ID" value="SHO52131.1"/>
    <property type="molecule type" value="Genomic_DNA"/>
</dbReference>
<comment type="similarity">
    <text evidence="7">Belongs to the binding-protein-dependent transport system permease family.</text>
</comment>
<gene>
    <name evidence="9" type="ORF">SAMN02745217_03520</name>
</gene>
<feature type="transmembrane region" description="Helical" evidence="7">
    <location>
        <begin position="20"/>
        <end position="49"/>
    </location>
</feature>
<keyword evidence="4 7" id="KW-0812">Transmembrane</keyword>
<evidence type="ECO:0000313" key="10">
    <source>
        <dbReference type="Proteomes" id="UP000184612"/>
    </source>
</evidence>
<dbReference type="AlphaFoldDB" id="A0A1M7YHR2"/>
<name>A0A1M7YHR2_9FIRM</name>
<dbReference type="Gene3D" id="1.10.3720.10">
    <property type="entry name" value="MetI-like"/>
    <property type="match status" value="1"/>
</dbReference>
<keyword evidence="3" id="KW-1003">Cell membrane</keyword>
<dbReference type="SUPFAM" id="SSF161098">
    <property type="entry name" value="MetI-like"/>
    <property type="match status" value="1"/>
</dbReference>
<evidence type="ECO:0000256" key="1">
    <source>
        <dbReference type="ARBA" id="ARBA00004651"/>
    </source>
</evidence>
<protein>
    <submittedName>
        <fullName evidence="9">Carbohydrate ABC transporter membrane protein 1, CUT1 family</fullName>
    </submittedName>
</protein>
<reference evidence="9 10" key="1">
    <citation type="submission" date="2016-12" db="EMBL/GenBank/DDBJ databases">
        <authorList>
            <person name="Song W.-J."/>
            <person name="Kurnit D.M."/>
        </authorList>
    </citation>
    <scope>NUCLEOTIDE SEQUENCE [LARGE SCALE GENOMIC DNA]</scope>
    <source>
        <strain evidence="9 10">DSM 12503</strain>
    </source>
</reference>
<dbReference type="PANTHER" id="PTHR30193:SF37">
    <property type="entry name" value="INNER MEMBRANE ABC TRANSPORTER PERMEASE PROTEIN YCJO"/>
    <property type="match status" value="1"/>
</dbReference>
<dbReference type="RefSeq" id="WP_073590161.1">
    <property type="nucleotide sequence ID" value="NZ_FRFD01000010.1"/>
</dbReference>
<dbReference type="Proteomes" id="UP000184612">
    <property type="component" value="Unassembled WGS sequence"/>
</dbReference>
<evidence type="ECO:0000256" key="4">
    <source>
        <dbReference type="ARBA" id="ARBA00022692"/>
    </source>
</evidence>
<evidence type="ECO:0000256" key="7">
    <source>
        <dbReference type="RuleBase" id="RU363032"/>
    </source>
</evidence>
<proteinExistence type="inferred from homology"/>
<keyword evidence="5 7" id="KW-1133">Transmembrane helix</keyword>
<dbReference type="GO" id="GO:0055085">
    <property type="term" value="P:transmembrane transport"/>
    <property type="evidence" value="ECO:0007669"/>
    <property type="project" value="InterPro"/>
</dbReference>
<dbReference type="InterPro" id="IPR051393">
    <property type="entry name" value="ABC_transporter_permease"/>
</dbReference>
<dbReference type="OrthoDB" id="42615at2"/>
<dbReference type="GO" id="GO:0005886">
    <property type="term" value="C:plasma membrane"/>
    <property type="evidence" value="ECO:0007669"/>
    <property type="project" value="UniProtKB-SubCell"/>
</dbReference>
<dbReference type="PANTHER" id="PTHR30193">
    <property type="entry name" value="ABC TRANSPORTER PERMEASE PROTEIN"/>
    <property type="match status" value="1"/>
</dbReference>
<organism evidence="9 10">
    <name type="scientific">Anaerocolumna xylanovorans DSM 12503</name>
    <dbReference type="NCBI Taxonomy" id="1121345"/>
    <lineage>
        <taxon>Bacteria</taxon>
        <taxon>Bacillati</taxon>
        <taxon>Bacillota</taxon>
        <taxon>Clostridia</taxon>
        <taxon>Lachnospirales</taxon>
        <taxon>Lachnospiraceae</taxon>
        <taxon>Anaerocolumna</taxon>
    </lineage>
</organism>
<feature type="transmembrane region" description="Helical" evidence="7">
    <location>
        <begin position="273"/>
        <end position="292"/>
    </location>
</feature>
<keyword evidence="6 7" id="KW-0472">Membrane</keyword>
<evidence type="ECO:0000256" key="5">
    <source>
        <dbReference type="ARBA" id="ARBA00022989"/>
    </source>
</evidence>
<feature type="transmembrane region" description="Helical" evidence="7">
    <location>
        <begin position="156"/>
        <end position="175"/>
    </location>
</feature>
<dbReference type="PROSITE" id="PS50928">
    <property type="entry name" value="ABC_TM1"/>
    <property type="match status" value="1"/>
</dbReference>
<accession>A0A1M7YHR2</accession>
<feature type="transmembrane region" description="Helical" evidence="7">
    <location>
        <begin position="82"/>
        <end position="103"/>
    </location>
</feature>
<evidence type="ECO:0000313" key="9">
    <source>
        <dbReference type="EMBL" id="SHO52131.1"/>
    </source>
</evidence>
<evidence type="ECO:0000256" key="3">
    <source>
        <dbReference type="ARBA" id="ARBA00022475"/>
    </source>
</evidence>
<keyword evidence="2 7" id="KW-0813">Transport</keyword>
<comment type="subcellular location">
    <subcellularLocation>
        <location evidence="1 7">Cell membrane</location>
        <topology evidence="1 7">Multi-pass membrane protein</topology>
    </subcellularLocation>
</comment>
<dbReference type="Pfam" id="PF00528">
    <property type="entry name" value="BPD_transp_1"/>
    <property type="match status" value="1"/>
</dbReference>
<dbReference type="InterPro" id="IPR035906">
    <property type="entry name" value="MetI-like_sf"/>
</dbReference>